<organism evidence="1 2">
    <name type="scientific">Tanacetum coccineum</name>
    <dbReference type="NCBI Taxonomy" id="301880"/>
    <lineage>
        <taxon>Eukaryota</taxon>
        <taxon>Viridiplantae</taxon>
        <taxon>Streptophyta</taxon>
        <taxon>Embryophyta</taxon>
        <taxon>Tracheophyta</taxon>
        <taxon>Spermatophyta</taxon>
        <taxon>Magnoliopsida</taxon>
        <taxon>eudicotyledons</taxon>
        <taxon>Gunneridae</taxon>
        <taxon>Pentapetalae</taxon>
        <taxon>asterids</taxon>
        <taxon>campanulids</taxon>
        <taxon>Asterales</taxon>
        <taxon>Asteraceae</taxon>
        <taxon>Asteroideae</taxon>
        <taxon>Anthemideae</taxon>
        <taxon>Anthemidinae</taxon>
        <taxon>Tanacetum</taxon>
    </lineage>
</organism>
<evidence type="ECO:0000313" key="1">
    <source>
        <dbReference type="EMBL" id="GJS97988.1"/>
    </source>
</evidence>
<comment type="caution">
    <text evidence="1">The sequence shown here is derived from an EMBL/GenBank/DDBJ whole genome shotgun (WGS) entry which is preliminary data.</text>
</comment>
<dbReference type="EMBL" id="BQNB010012007">
    <property type="protein sequence ID" value="GJS97988.1"/>
    <property type="molecule type" value="Genomic_DNA"/>
</dbReference>
<reference evidence="1" key="2">
    <citation type="submission" date="2022-01" db="EMBL/GenBank/DDBJ databases">
        <authorList>
            <person name="Yamashiro T."/>
            <person name="Shiraishi A."/>
            <person name="Satake H."/>
            <person name="Nakayama K."/>
        </authorList>
    </citation>
    <scope>NUCLEOTIDE SEQUENCE</scope>
</reference>
<sequence>MHKRHREEIGQSSRTMITTCPGGCLLLLISIFLSDSDCLNVRSLTQSSQQLQRPSSELKAAIIFRSDGDKEDQWVEVLSLEPTTIRFSKQAQQLSNEKCSAAGAHERLSAPNFTIEYKDFGDVAYGLRFFVERSGF</sequence>
<proteinExistence type="predicted"/>
<dbReference type="Proteomes" id="UP001151760">
    <property type="component" value="Unassembled WGS sequence"/>
</dbReference>
<accession>A0ABQ5AA22</accession>
<keyword evidence="2" id="KW-1185">Reference proteome</keyword>
<protein>
    <submittedName>
        <fullName evidence="1">Uncharacterized protein</fullName>
    </submittedName>
</protein>
<reference evidence="1" key="1">
    <citation type="journal article" date="2022" name="Int. J. Mol. Sci.">
        <title>Draft Genome of Tanacetum Coccineum: Genomic Comparison of Closely Related Tanacetum-Family Plants.</title>
        <authorList>
            <person name="Yamashiro T."/>
            <person name="Shiraishi A."/>
            <person name="Nakayama K."/>
            <person name="Satake H."/>
        </authorList>
    </citation>
    <scope>NUCLEOTIDE SEQUENCE</scope>
</reference>
<gene>
    <name evidence="1" type="ORF">Tco_0819158</name>
</gene>
<evidence type="ECO:0000313" key="2">
    <source>
        <dbReference type="Proteomes" id="UP001151760"/>
    </source>
</evidence>
<name>A0ABQ5AA22_9ASTR</name>